<gene>
    <name evidence="2" type="ORF">X777_12632</name>
</gene>
<feature type="region of interest" description="Disordered" evidence="1">
    <location>
        <begin position="81"/>
        <end position="105"/>
    </location>
</feature>
<organism evidence="2 3">
    <name type="scientific">Ooceraea biroi</name>
    <name type="common">Clonal raider ant</name>
    <name type="synonym">Cerapachys biroi</name>
    <dbReference type="NCBI Taxonomy" id="2015173"/>
    <lineage>
        <taxon>Eukaryota</taxon>
        <taxon>Metazoa</taxon>
        <taxon>Ecdysozoa</taxon>
        <taxon>Arthropoda</taxon>
        <taxon>Hexapoda</taxon>
        <taxon>Insecta</taxon>
        <taxon>Pterygota</taxon>
        <taxon>Neoptera</taxon>
        <taxon>Endopterygota</taxon>
        <taxon>Hymenoptera</taxon>
        <taxon>Apocrita</taxon>
        <taxon>Aculeata</taxon>
        <taxon>Formicoidea</taxon>
        <taxon>Formicidae</taxon>
        <taxon>Dorylinae</taxon>
        <taxon>Ooceraea</taxon>
    </lineage>
</organism>
<dbReference type="Proteomes" id="UP000053097">
    <property type="component" value="Unassembled WGS sequence"/>
</dbReference>
<dbReference type="AlphaFoldDB" id="A0A026VZ98"/>
<dbReference type="EMBL" id="KK107540">
    <property type="protein sequence ID" value="EZA49092.1"/>
    <property type="molecule type" value="Genomic_DNA"/>
</dbReference>
<reference evidence="2 3" key="1">
    <citation type="journal article" date="2014" name="Curr. Biol.">
        <title>The genome of the clonal raider ant Cerapachys biroi.</title>
        <authorList>
            <person name="Oxley P.R."/>
            <person name="Ji L."/>
            <person name="Fetter-Pruneda I."/>
            <person name="McKenzie S.K."/>
            <person name="Li C."/>
            <person name="Hu H."/>
            <person name="Zhang G."/>
            <person name="Kronauer D.J."/>
        </authorList>
    </citation>
    <scope>NUCLEOTIDE SEQUENCE [LARGE SCALE GENOMIC DNA]</scope>
</reference>
<evidence type="ECO:0000256" key="1">
    <source>
        <dbReference type="SAM" id="MobiDB-lite"/>
    </source>
</evidence>
<name>A0A026VZ98_OOCBI</name>
<protein>
    <submittedName>
        <fullName evidence="2">Uncharacterized protein</fullName>
    </submittedName>
</protein>
<keyword evidence="3" id="KW-1185">Reference proteome</keyword>
<evidence type="ECO:0000313" key="2">
    <source>
        <dbReference type="EMBL" id="EZA49092.1"/>
    </source>
</evidence>
<feature type="compositionally biased region" description="Acidic residues" evidence="1">
    <location>
        <begin position="57"/>
        <end position="66"/>
    </location>
</feature>
<accession>A0A026VZ98</accession>
<proteinExistence type="predicted"/>
<feature type="compositionally biased region" description="Basic and acidic residues" evidence="1">
    <location>
        <begin position="46"/>
        <end position="56"/>
    </location>
</feature>
<feature type="region of interest" description="Disordered" evidence="1">
    <location>
        <begin position="37"/>
        <end position="68"/>
    </location>
</feature>
<evidence type="ECO:0000313" key="3">
    <source>
        <dbReference type="Proteomes" id="UP000053097"/>
    </source>
</evidence>
<feature type="non-terminal residue" evidence="2">
    <location>
        <position position="105"/>
    </location>
</feature>
<sequence>MDKATGDEIRCTVMNVWDGLCTQARTRYVEIRELGDGQHHTHIAKAVKETRKRSGDDDGDDDDDGVYADHATKTIIPYAYGRHGDVAAPNQERTNKYGARRGRRK</sequence>